<feature type="compositionally biased region" description="Polar residues" evidence="4">
    <location>
        <begin position="572"/>
        <end position="586"/>
    </location>
</feature>
<dbReference type="InterPro" id="IPR045151">
    <property type="entry name" value="DCAF8"/>
</dbReference>
<name>A0A6F9DB44_9ASCI</name>
<dbReference type="InterPro" id="IPR001680">
    <property type="entry name" value="WD40_rpt"/>
</dbReference>
<evidence type="ECO:0000256" key="4">
    <source>
        <dbReference type="SAM" id="MobiDB-lite"/>
    </source>
</evidence>
<dbReference type="GO" id="GO:0005737">
    <property type="term" value="C:cytoplasm"/>
    <property type="evidence" value="ECO:0007669"/>
    <property type="project" value="TreeGrafter"/>
</dbReference>
<feature type="compositionally biased region" description="Low complexity" evidence="4">
    <location>
        <begin position="526"/>
        <end position="539"/>
    </location>
</feature>
<dbReference type="PANTHER" id="PTHR15574">
    <property type="entry name" value="WD REPEAT DOMAIN-CONTAINING FAMILY"/>
    <property type="match status" value="1"/>
</dbReference>
<feature type="compositionally biased region" description="Basic residues" evidence="4">
    <location>
        <begin position="598"/>
        <end position="610"/>
    </location>
</feature>
<accession>A0A6F9DB44</accession>
<dbReference type="PROSITE" id="PS50082">
    <property type="entry name" value="WD_REPEATS_2"/>
    <property type="match status" value="2"/>
</dbReference>
<keyword evidence="1 3" id="KW-0853">WD repeat</keyword>
<feature type="repeat" description="WD" evidence="3">
    <location>
        <begin position="343"/>
        <end position="375"/>
    </location>
</feature>
<proteinExistence type="evidence at transcript level"/>
<dbReference type="GO" id="GO:0045717">
    <property type="term" value="P:negative regulation of fatty acid biosynthetic process"/>
    <property type="evidence" value="ECO:0007669"/>
    <property type="project" value="TreeGrafter"/>
</dbReference>
<dbReference type="InterPro" id="IPR015943">
    <property type="entry name" value="WD40/YVTN_repeat-like_dom_sf"/>
</dbReference>
<organism evidence="5">
    <name type="scientific">Phallusia mammillata</name>
    <dbReference type="NCBI Taxonomy" id="59560"/>
    <lineage>
        <taxon>Eukaryota</taxon>
        <taxon>Metazoa</taxon>
        <taxon>Chordata</taxon>
        <taxon>Tunicata</taxon>
        <taxon>Ascidiacea</taxon>
        <taxon>Phlebobranchia</taxon>
        <taxon>Ascidiidae</taxon>
        <taxon>Phallusia</taxon>
    </lineage>
</organism>
<keyword evidence="2" id="KW-0677">Repeat</keyword>
<feature type="region of interest" description="Disordered" evidence="4">
    <location>
        <begin position="565"/>
        <end position="640"/>
    </location>
</feature>
<dbReference type="GO" id="GO:0080008">
    <property type="term" value="C:Cul4-RING E3 ubiquitin ligase complex"/>
    <property type="evidence" value="ECO:0007669"/>
    <property type="project" value="TreeGrafter"/>
</dbReference>
<sequence length="695" mass="76963">MEPISATNDSRAVSASKKKTCNHSLITNVPQYNRLQQSFVRSSFTAAFRVGSFTSSKHLYSRNLVAHYGCVNALEFSHKSGELLATAGDDKRVLLWKVGEMLLNTSYKPTCMKGTHVSNIFCLGFDNQNKMLMSSGNDEQVIIHDVATGQLVNMMLRDDAVYAISNHPTDVNVFATASEDGKVHIMDNRRSNNGSAICLCNYIPAFHGVAFNTYAPLFVAASHSKEGVGLWDIRKPKSILLKYSPHQQDSTMSVQFNEDGTQLFVLRRRAGPVLYNVHDPEHIACFEETGYFNSCTMKSGCFAGENDEYVVSGSDDFNVYVWNTPEKGNVAHHQIIKPSKFKLCGHKSIVNQVRYNKQSQVIVSSGVEKAVKLWSPLHYPGCTDLGHTLGSSSRPLYTRNEYINLVLHSGTSLTHNYENESTAEDPRMIAFFDSLIQHDVIHSSDDDDADDDLLGLRLLRNSASQSSLDNLVQEIYSSSSSSDEDNAVEDSVASYYWRRVAQSSHQPTEDSVNYARLRALRATLALEEDNQQPNQNVEENNNDVVDEDHPLQQSDSALNLSEENVSLLPGSSAPSYVQTLNANSEDSGCESEAMTSRTRQKNANRKRKGQRWVINEGKPKLDQSPQPETPPAKAHCSNIGEPDMECSATSAYNRSIEKLNCSVVKTDIRLAKVADSLAKALNTSDDDTDDEGPIG</sequence>
<feature type="repeat" description="WD" evidence="3">
    <location>
        <begin position="64"/>
        <end position="98"/>
    </location>
</feature>
<dbReference type="SMART" id="SM00320">
    <property type="entry name" value="WD40"/>
    <property type="match status" value="5"/>
</dbReference>
<dbReference type="EMBL" id="LR784368">
    <property type="protein sequence ID" value="CAB3236295.1"/>
    <property type="molecule type" value="mRNA"/>
</dbReference>
<dbReference type="Gene3D" id="2.130.10.10">
    <property type="entry name" value="YVTN repeat-like/Quinoprotein amine dehydrogenase"/>
    <property type="match status" value="1"/>
</dbReference>
<protein>
    <submittedName>
        <fullName evidence="5">DDB1- and CUL4-associated factor 5-like</fullName>
    </submittedName>
</protein>
<reference evidence="5" key="1">
    <citation type="submission" date="2020-04" db="EMBL/GenBank/DDBJ databases">
        <authorList>
            <person name="Neveu A P."/>
        </authorList>
    </citation>
    <scope>NUCLEOTIDE SEQUENCE</scope>
    <source>
        <tissue evidence="5">Whole embryo</tissue>
    </source>
</reference>
<evidence type="ECO:0000256" key="1">
    <source>
        <dbReference type="ARBA" id="ARBA00022574"/>
    </source>
</evidence>
<dbReference type="AlphaFoldDB" id="A0A6F9DB44"/>
<dbReference type="InterPro" id="IPR036322">
    <property type="entry name" value="WD40_repeat_dom_sf"/>
</dbReference>
<evidence type="ECO:0000313" key="5">
    <source>
        <dbReference type="EMBL" id="CAB3236295.1"/>
    </source>
</evidence>
<dbReference type="PROSITE" id="PS50294">
    <property type="entry name" value="WD_REPEATS_REGION"/>
    <property type="match status" value="2"/>
</dbReference>
<feature type="region of interest" description="Disordered" evidence="4">
    <location>
        <begin position="526"/>
        <end position="549"/>
    </location>
</feature>
<dbReference type="Pfam" id="PF00400">
    <property type="entry name" value="WD40"/>
    <property type="match status" value="2"/>
</dbReference>
<dbReference type="PANTHER" id="PTHR15574:SF43">
    <property type="entry name" value="DDB1- AND CUL4-ASSOCIATED FACTOR 5"/>
    <property type="match status" value="1"/>
</dbReference>
<gene>
    <name evidence="5" type="primary">Dcaf5</name>
</gene>
<evidence type="ECO:0000256" key="3">
    <source>
        <dbReference type="PROSITE-ProRule" id="PRU00221"/>
    </source>
</evidence>
<evidence type="ECO:0000256" key="2">
    <source>
        <dbReference type="ARBA" id="ARBA00022737"/>
    </source>
</evidence>
<dbReference type="SUPFAM" id="SSF50978">
    <property type="entry name" value="WD40 repeat-like"/>
    <property type="match status" value="1"/>
</dbReference>